<feature type="transmembrane region" description="Helical" evidence="2">
    <location>
        <begin position="323"/>
        <end position="341"/>
    </location>
</feature>
<name>A0A538SMK8_UNCEI</name>
<evidence type="ECO:0000313" key="5">
    <source>
        <dbReference type="Proteomes" id="UP000319829"/>
    </source>
</evidence>
<feature type="transmembrane region" description="Helical" evidence="2">
    <location>
        <begin position="225"/>
        <end position="253"/>
    </location>
</feature>
<accession>A0A538SMK8</accession>
<dbReference type="Proteomes" id="UP000319829">
    <property type="component" value="Unassembled WGS sequence"/>
</dbReference>
<organism evidence="4 5">
    <name type="scientific">Eiseniibacteriota bacterium</name>
    <dbReference type="NCBI Taxonomy" id="2212470"/>
    <lineage>
        <taxon>Bacteria</taxon>
        <taxon>Candidatus Eiseniibacteriota</taxon>
    </lineage>
</organism>
<feature type="signal peptide" evidence="3">
    <location>
        <begin position="1"/>
        <end position="29"/>
    </location>
</feature>
<feature type="transmembrane region" description="Helical" evidence="2">
    <location>
        <begin position="259"/>
        <end position="280"/>
    </location>
</feature>
<evidence type="ECO:0000313" key="4">
    <source>
        <dbReference type="EMBL" id="TMQ52608.1"/>
    </source>
</evidence>
<sequence>MDGNSRKAGRAFGLTLLAVALFVPTDALPAALQHAKNYVLPAAETIHDDFYVGGSVVDIQGTVDGDLVVFGQTITVGGAVTGDVIAAGRDITISGSVGGTIRAAGSTVTIEGTVGHDVVAGCGTMVIGPHASVGRDVLGGSGNASFGGRISRDVRAGAGSATFSGSVGGNVEVASKEVRLTDGAVLERDLIYTSRQALEKSPGATVRGRIEQRMPRHAEERRGPFAHVGFVIGWVRGLVGFLILGLLFFLPFVGLVFGGWWLALGALVLYFFALALGYVVTATMTGRWLLTRAGRAGPGFAWALVLGLIALGLVTVIPYLGKLVGLFAALFGLGALALAWGRARRSDQGAPPASRQAPPGPAASSII</sequence>
<feature type="region of interest" description="Disordered" evidence="1">
    <location>
        <begin position="348"/>
        <end position="367"/>
    </location>
</feature>
<keyword evidence="2" id="KW-0812">Transmembrane</keyword>
<dbReference type="EMBL" id="VBOU01000096">
    <property type="protein sequence ID" value="TMQ52608.1"/>
    <property type="molecule type" value="Genomic_DNA"/>
</dbReference>
<keyword evidence="2" id="KW-0472">Membrane</keyword>
<evidence type="ECO:0000256" key="3">
    <source>
        <dbReference type="SAM" id="SignalP"/>
    </source>
</evidence>
<evidence type="ECO:0000256" key="1">
    <source>
        <dbReference type="SAM" id="MobiDB-lite"/>
    </source>
</evidence>
<feature type="chain" id="PRO_5021942907" evidence="3">
    <location>
        <begin position="30"/>
        <end position="367"/>
    </location>
</feature>
<comment type="caution">
    <text evidence="4">The sequence shown here is derived from an EMBL/GenBank/DDBJ whole genome shotgun (WGS) entry which is preliminary data.</text>
</comment>
<protein>
    <submittedName>
        <fullName evidence="4">Polymer-forming cytoskeletal protein</fullName>
    </submittedName>
</protein>
<keyword evidence="3" id="KW-0732">Signal</keyword>
<reference evidence="4 5" key="1">
    <citation type="journal article" date="2019" name="Nat. Microbiol.">
        <title>Mediterranean grassland soil C-N compound turnover is dependent on rainfall and depth, and is mediated by genomically divergent microorganisms.</title>
        <authorList>
            <person name="Diamond S."/>
            <person name="Andeer P.F."/>
            <person name="Li Z."/>
            <person name="Crits-Christoph A."/>
            <person name="Burstein D."/>
            <person name="Anantharaman K."/>
            <person name="Lane K.R."/>
            <person name="Thomas B.C."/>
            <person name="Pan C."/>
            <person name="Northen T.R."/>
            <person name="Banfield J.F."/>
        </authorList>
    </citation>
    <scope>NUCLEOTIDE SEQUENCE [LARGE SCALE GENOMIC DNA]</scope>
    <source>
        <strain evidence="4">WS_4</strain>
    </source>
</reference>
<proteinExistence type="predicted"/>
<gene>
    <name evidence="4" type="ORF">E6K74_11925</name>
</gene>
<evidence type="ECO:0000256" key="2">
    <source>
        <dbReference type="SAM" id="Phobius"/>
    </source>
</evidence>
<dbReference type="AlphaFoldDB" id="A0A538SMK8"/>
<feature type="transmembrane region" description="Helical" evidence="2">
    <location>
        <begin position="300"/>
        <end position="317"/>
    </location>
</feature>
<keyword evidence="2" id="KW-1133">Transmembrane helix</keyword>